<organism evidence="6 7">
    <name type="scientific">Salinicoccus sesuvii</name>
    <dbReference type="NCBI Taxonomy" id="868281"/>
    <lineage>
        <taxon>Bacteria</taxon>
        <taxon>Bacillati</taxon>
        <taxon>Bacillota</taxon>
        <taxon>Bacilli</taxon>
        <taxon>Bacillales</taxon>
        <taxon>Staphylococcaceae</taxon>
        <taxon>Salinicoccus</taxon>
    </lineage>
</organism>
<dbReference type="PANTHER" id="PTHR30363:SF60">
    <property type="entry name" value="HTH-TYPE TRANSCRIPTIONAL REGULATOR IOLR"/>
    <property type="match status" value="1"/>
</dbReference>
<dbReference type="SUPFAM" id="SSF100950">
    <property type="entry name" value="NagB/RpiA/CoA transferase-like"/>
    <property type="match status" value="1"/>
</dbReference>
<keyword evidence="2" id="KW-0805">Transcription regulation</keyword>
<dbReference type="PROSITE" id="PS51000">
    <property type="entry name" value="HTH_DEOR_2"/>
    <property type="match status" value="1"/>
</dbReference>
<dbReference type="PROSITE" id="PS00894">
    <property type="entry name" value="HTH_DEOR_1"/>
    <property type="match status" value="1"/>
</dbReference>
<dbReference type="InterPro" id="IPR036388">
    <property type="entry name" value="WH-like_DNA-bd_sf"/>
</dbReference>
<dbReference type="SMART" id="SM00420">
    <property type="entry name" value="HTH_DEOR"/>
    <property type="match status" value="1"/>
</dbReference>
<dbReference type="Gene3D" id="3.40.50.1360">
    <property type="match status" value="1"/>
</dbReference>
<dbReference type="InterPro" id="IPR037171">
    <property type="entry name" value="NagB/RpiA_transferase-like"/>
</dbReference>
<dbReference type="EMBL" id="JBHRVQ010000001">
    <property type="protein sequence ID" value="MFC3387493.1"/>
    <property type="molecule type" value="Genomic_DNA"/>
</dbReference>
<dbReference type="PRINTS" id="PR00037">
    <property type="entry name" value="HTHLACR"/>
</dbReference>
<accession>A0ABV7N4U2</accession>
<evidence type="ECO:0000256" key="4">
    <source>
        <dbReference type="ARBA" id="ARBA00023163"/>
    </source>
</evidence>
<dbReference type="Proteomes" id="UP001595637">
    <property type="component" value="Unassembled WGS sequence"/>
</dbReference>
<evidence type="ECO:0000256" key="2">
    <source>
        <dbReference type="ARBA" id="ARBA00023015"/>
    </source>
</evidence>
<dbReference type="SUPFAM" id="SSF46785">
    <property type="entry name" value="Winged helix' DNA-binding domain"/>
    <property type="match status" value="1"/>
</dbReference>
<name>A0ABV7N4U2_9STAP</name>
<dbReference type="InterPro" id="IPR018356">
    <property type="entry name" value="Tscrpt_reg_HTH_DeoR_CS"/>
</dbReference>
<keyword evidence="1" id="KW-0423">Lactose metabolism</keyword>
<feature type="domain" description="HTH deoR-type" evidence="5">
    <location>
        <begin position="2"/>
        <end position="57"/>
    </location>
</feature>
<dbReference type="RefSeq" id="WP_380651467.1">
    <property type="nucleotide sequence ID" value="NZ_JBHRVQ010000001.1"/>
</dbReference>
<proteinExistence type="predicted"/>
<evidence type="ECO:0000313" key="6">
    <source>
        <dbReference type="EMBL" id="MFC3387493.1"/>
    </source>
</evidence>
<evidence type="ECO:0000259" key="5">
    <source>
        <dbReference type="PROSITE" id="PS51000"/>
    </source>
</evidence>
<comment type="caution">
    <text evidence="6">The sequence shown here is derived from an EMBL/GenBank/DDBJ whole genome shotgun (WGS) entry which is preliminary data.</text>
</comment>
<keyword evidence="4" id="KW-0804">Transcription</keyword>
<dbReference type="InterPro" id="IPR001034">
    <property type="entry name" value="DeoR_HTH"/>
</dbReference>
<reference evidence="7" key="1">
    <citation type="journal article" date="2019" name="Int. J. Syst. Evol. Microbiol.">
        <title>The Global Catalogue of Microorganisms (GCM) 10K type strain sequencing project: providing services to taxonomists for standard genome sequencing and annotation.</title>
        <authorList>
            <consortium name="The Broad Institute Genomics Platform"/>
            <consortium name="The Broad Institute Genome Sequencing Center for Infectious Disease"/>
            <person name="Wu L."/>
            <person name="Ma J."/>
        </authorList>
    </citation>
    <scope>NUCLEOTIDE SEQUENCE [LARGE SCALE GENOMIC DNA]</scope>
    <source>
        <strain evidence="7">CCM 7756</strain>
    </source>
</reference>
<evidence type="ECO:0000256" key="1">
    <source>
        <dbReference type="ARBA" id="ARBA00022736"/>
    </source>
</evidence>
<dbReference type="InterPro" id="IPR036390">
    <property type="entry name" value="WH_DNA-bd_sf"/>
</dbReference>
<dbReference type="GO" id="GO:0003677">
    <property type="term" value="F:DNA binding"/>
    <property type="evidence" value="ECO:0007669"/>
    <property type="project" value="UniProtKB-KW"/>
</dbReference>
<dbReference type="Pfam" id="PF08220">
    <property type="entry name" value="HTH_DeoR"/>
    <property type="match status" value="1"/>
</dbReference>
<evidence type="ECO:0000256" key="3">
    <source>
        <dbReference type="ARBA" id="ARBA00023125"/>
    </source>
</evidence>
<dbReference type="InterPro" id="IPR014036">
    <property type="entry name" value="DeoR-like_C"/>
</dbReference>
<evidence type="ECO:0000313" key="7">
    <source>
        <dbReference type="Proteomes" id="UP001595637"/>
    </source>
</evidence>
<dbReference type="Pfam" id="PF00455">
    <property type="entry name" value="DeoRC"/>
    <property type="match status" value="1"/>
</dbReference>
<gene>
    <name evidence="6" type="ORF">ACFOEO_02625</name>
</gene>
<dbReference type="PANTHER" id="PTHR30363">
    <property type="entry name" value="HTH-TYPE TRANSCRIPTIONAL REGULATOR SRLR-RELATED"/>
    <property type="match status" value="1"/>
</dbReference>
<sequence length="251" mass="28610">MKVKRINQIEDFIKEKKEASLEELKEHFNVSLNTIRRDVNELVKMETVRKVYGGVVYNKDGETTAYEDRNISHLDEKRRIGVYCSRYIEANDIVFIDSGTTTHYVLDDVDRNLSFTLITNSLEVINKAVAFPNVALLIVGDTYKRSTKSFTGISENHTIHKFNINKAFMSATAFSITNGASNTDILENKTKSVVCKRADEVYLLVDASKFGKTSLYTYCNLESIKTIVTDDSIKQDYRTQLEKSKTKVITL</sequence>
<dbReference type="InterPro" id="IPR050313">
    <property type="entry name" value="Carb_Metab_HTH_regulators"/>
</dbReference>
<keyword evidence="3 6" id="KW-0238">DNA-binding</keyword>
<keyword evidence="7" id="KW-1185">Reference proteome</keyword>
<dbReference type="Gene3D" id="1.10.10.10">
    <property type="entry name" value="Winged helix-like DNA-binding domain superfamily/Winged helix DNA-binding domain"/>
    <property type="match status" value="1"/>
</dbReference>
<dbReference type="SMART" id="SM01134">
    <property type="entry name" value="DeoRC"/>
    <property type="match status" value="1"/>
</dbReference>
<protein>
    <submittedName>
        <fullName evidence="6">DeoR/GlpR family DNA-binding transcription regulator</fullName>
    </submittedName>
</protein>